<dbReference type="SUPFAM" id="SSF54171">
    <property type="entry name" value="DNA-binding domain"/>
    <property type="match status" value="1"/>
</dbReference>
<keyword evidence="3" id="KW-0238">DNA-binding</keyword>
<dbReference type="Proteomes" id="UP000824120">
    <property type="component" value="Chromosome 12"/>
</dbReference>
<evidence type="ECO:0000256" key="5">
    <source>
        <dbReference type="ARBA" id="ARBA00023242"/>
    </source>
</evidence>
<comment type="subcellular location">
    <subcellularLocation>
        <location evidence="1">Nucleus</location>
    </subcellularLocation>
</comment>
<dbReference type="OrthoDB" id="913049at2759"/>
<keyword evidence="7" id="KW-1185">Reference proteome</keyword>
<proteinExistence type="predicted"/>
<dbReference type="Gene3D" id="3.30.890.10">
    <property type="entry name" value="Methyl-cpg-binding Protein 2, Chain A"/>
    <property type="match status" value="1"/>
</dbReference>
<dbReference type="AlphaFoldDB" id="A0A9J5W5G5"/>
<evidence type="ECO:0000313" key="7">
    <source>
        <dbReference type="Proteomes" id="UP000824120"/>
    </source>
</evidence>
<name>A0A9J5W5G5_SOLCO</name>
<comment type="caution">
    <text evidence="6">The sequence shown here is derived from an EMBL/GenBank/DDBJ whole genome shotgun (WGS) entry which is preliminary data.</text>
</comment>
<dbReference type="GO" id="GO:0003677">
    <property type="term" value="F:DNA binding"/>
    <property type="evidence" value="ECO:0007669"/>
    <property type="project" value="UniProtKB-KW"/>
</dbReference>
<keyword evidence="4" id="KW-0804">Transcription</keyword>
<feature type="non-terminal residue" evidence="6">
    <location>
        <position position="186"/>
    </location>
</feature>
<evidence type="ECO:0000256" key="4">
    <source>
        <dbReference type="ARBA" id="ARBA00023163"/>
    </source>
</evidence>
<accession>A0A9J5W5G5</accession>
<keyword evidence="5" id="KW-0539">Nucleus</keyword>
<dbReference type="GO" id="GO:0005634">
    <property type="term" value="C:nucleus"/>
    <property type="evidence" value="ECO:0007669"/>
    <property type="project" value="UniProtKB-SubCell"/>
</dbReference>
<sequence length="186" mass="21726">HQNFNIFSQLHNDVEALKVPKKLTNEKKKRPIFRNVSFRIEPSKCEANCYTIYKPQNVSSDPAEEPISDPHCLNHKYKEMLHEWVAERRQRESGTFDMYYTHKYKGRKYRSIGQVRNYIFEGFHKLKMEVDQETNEVREVQQIMGGLVGDDERASNGENGRSNEGGRGIRDYNLVLLVETICALSV</sequence>
<protein>
    <submittedName>
        <fullName evidence="6">Uncharacterized protein</fullName>
    </submittedName>
</protein>
<keyword evidence="2" id="KW-0805">Transcription regulation</keyword>
<dbReference type="EMBL" id="JACXVP010000012">
    <property type="protein sequence ID" value="KAG5570827.1"/>
    <property type="molecule type" value="Genomic_DNA"/>
</dbReference>
<evidence type="ECO:0000313" key="6">
    <source>
        <dbReference type="EMBL" id="KAG5570827.1"/>
    </source>
</evidence>
<evidence type="ECO:0000256" key="3">
    <source>
        <dbReference type="ARBA" id="ARBA00023125"/>
    </source>
</evidence>
<evidence type="ECO:0000256" key="1">
    <source>
        <dbReference type="ARBA" id="ARBA00004123"/>
    </source>
</evidence>
<gene>
    <name evidence="6" type="ORF">H5410_060593</name>
</gene>
<dbReference type="InterPro" id="IPR016177">
    <property type="entry name" value="DNA-bd_dom_sf"/>
</dbReference>
<reference evidence="6 7" key="1">
    <citation type="submission" date="2020-09" db="EMBL/GenBank/DDBJ databases">
        <title>De no assembly of potato wild relative species, Solanum commersonii.</title>
        <authorList>
            <person name="Cho K."/>
        </authorList>
    </citation>
    <scope>NUCLEOTIDE SEQUENCE [LARGE SCALE GENOMIC DNA]</scope>
    <source>
        <strain evidence="6">LZ3.2</strain>
        <tissue evidence="6">Leaf</tissue>
    </source>
</reference>
<evidence type="ECO:0000256" key="2">
    <source>
        <dbReference type="ARBA" id="ARBA00023015"/>
    </source>
</evidence>
<organism evidence="6 7">
    <name type="scientific">Solanum commersonii</name>
    <name type="common">Commerson's wild potato</name>
    <name type="synonym">Commerson's nightshade</name>
    <dbReference type="NCBI Taxonomy" id="4109"/>
    <lineage>
        <taxon>Eukaryota</taxon>
        <taxon>Viridiplantae</taxon>
        <taxon>Streptophyta</taxon>
        <taxon>Embryophyta</taxon>
        <taxon>Tracheophyta</taxon>
        <taxon>Spermatophyta</taxon>
        <taxon>Magnoliopsida</taxon>
        <taxon>eudicotyledons</taxon>
        <taxon>Gunneridae</taxon>
        <taxon>Pentapetalae</taxon>
        <taxon>asterids</taxon>
        <taxon>lamiids</taxon>
        <taxon>Solanales</taxon>
        <taxon>Solanaceae</taxon>
        <taxon>Solanoideae</taxon>
        <taxon>Solaneae</taxon>
        <taxon>Solanum</taxon>
    </lineage>
</organism>